<gene>
    <name evidence="2" type="ORF">ABDB84_15600</name>
</gene>
<evidence type="ECO:0000256" key="1">
    <source>
        <dbReference type="PROSITE-ProRule" id="PRU00339"/>
    </source>
</evidence>
<dbReference type="EMBL" id="JBDIVE010000009">
    <property type="protein sequence ID" value="MEN3069907.1"/>
    <property type="molecule type" value="Genomic_DNA"/>
</dbReference>
<dbReference type="RefSeq" id="WP_345920681.1">
    <property type="nucleotide sequence ID" value="NZ_JBDIVE010000009.1"/>
</dbReference>
<dbReference type="Proteomes" id="UP001410394">
    <property type="component" value="Unassembled WGS sequence"/>
</dbReference>
<keyword evidence="3" id="KW-1185">Reference proteome</keyword>
<dbReference type="Pfam" id="PF13374">
    <property type="entry name" value="TPR_10"/>
    <property type="match status" value="1"/>
</dbReference>
<dbReference type="PROSITE" id="PS50005">
    <property type="entry name" value="TPR"/>
    <property type="match status" value="2"/>
</dbReference>
<organism evidence="2 3">
    <name type="scientific">Uliginosibacterium sediminicola</name>
    <dbReference type="NCBI Taxonomy" id="2024550"/>
    <lineage>
        <taxon>Bacteria</taxon>
        <taxon>Pseudomonadati</taxon>
        <taxon>Pseudomonadota</taxon>
        <taxon>Betaproteobacteria</taxon>
        <taxon>Rhodocyclales</taxon>
        <taxon>Zoogloeaceae</taxon>
        <taxon>Uliginosibacterium</taxon>
    </lineage>
</organism>
<sequence length="590" mass="65305">MDALQRAKTLFLAALEEQARTAWPQAETLLREALSLAPDRESIQVNLAAVLLAQRQHAEAITLCQQVLASNPDNANAWLNLGLGLNLAERYAEALNALQRAAALDANAAISAAHARALHGLGRWHESLAQHQAALAETPDDITLICGYVDTLLKLERAPAALNYIRDALQRHPAEPALLNACGNAQLALRLREEACQSYLAALQRAPDEAAILSNLANALTQLDRPLEAIRYCEQALSQHAEHYEALQNRAHALAELNQVDAALADYEHCLSLRPQAADAYQLRWNRAQLLLLKGDFSNGWLAHECRRQRPEQASLLAYTQPLWLGETPLAGRRLLVHAEQGLGDTLQFCRYLPLLTKQGAASITFSVTRKLHGLLAQIENVVLHASDAPLPEHDLQCPLMSLPLALQALQPSIPGCTPYLSATHDRLKHWRARLPQGKPIIGLTWSGNPHYPNDRQRSMRLEQLLPALVGQFSFVCLQRDIREIDQPILAAHPEILVFGEQIDDFADNAALAALCDVVISTDTFVAHLAGALGKKLWLMLSFAPDWRWQLKREDSPWYPGARLFRQQAPGDWAGVVARIRDALQVEFAP</sequence>
<dbReference type="Pfam" id="PF14559">
    <property type="entry name" value="TPR_19"/>
    <property type="match status" value="1"/>
</dbReference>
<dbReference type="Pfam" id="PF13181">
    <property type="entry name" value="TPR_8"/>
    <property type="match status" value="1"/>
</dbReference>
<dbReference type="SMART" id="SM00028">
    <property type="entry name" value="TPR"/>
    <property type="match status" value="6"/>
</dbReference>
<feature type="repeat" description="TPR" evidence="1">
    <location>
        <begin position="244"/>
        <end position="277"/>
    </location>
</feature>
<dbReference type="PANTHER" id="PTHR12558">
    <property type="entry name" value="CELL DIVISION CYCLE 16,23,27"/>
    <property type="match status" value="1"/>
</dbReference>
<protein>
    <submittedName>
        <fullName evidence="2">Tetratricopeptide repeat protein</fullName>
    </submittedName>
</protein>
<evidence type="ECO:0000313" key="3">
    <source>
        <dbReference type="Proteomes" id="UP001410394"/>
    </source>
</evidence>
<accession>A0ABU9Z2B4</accession>
<name>A0ABU9Z2B4_9RHOO</name>
<feature type="repeat" description="TPR" evidence="1">
    <location>
        <begin position="75"/>
        <end position="108"/>
    </location>
</feature>
<reference evidence="2 3" key="1">
    <citation type="journal article" date="2018" name="Int. J. Syst. Evol. Microbiol.">
        <title>Uliginosibacterium sediminicola sp. nov., isolated from freshwater sediment.</title>
        <authorList>
            <person name="Hwang W.M."/>
            <person name="Kim S.M."/>
            <person name="Kang K."/>
            <person name="Ahn T.Y."/>
        </authorList>
    </citation>
    <scope>NUCLEOTIDE SEQUENCE [LARGE SCALE GENOMIC DNA]</scope>
    <source>
        <strain evidence="2 3">M1-21</strain>
    </source>
</reference>
<dbReference type="SUPFAM" id="SSF48452">
    <property type="entry name" value="TPR-like"/>
    <property type="match status" value="2"/>
</dbReference>
<dbReference type="Gene3D" id="1.25.40.10">
    <property type="entry name" value="Tetratricopeptide repeat domain"/>
    <property type="match status" value="3"/>
</dbReference>
<dbReference type="Pfam" id="PF13432">
    <property type="entry name" value="TPR_16"/>
    <property type="match status" value="1"/>
</dbReference>
<comment type="caution">
    <text evidence="2">The sequence shown here is derived from an EMBL/GenBank/DDBJ whole genome shotgun (WGS) entry which is preliminary data.</text>
</comment>
<dbReference type="SUPFAM" id="SSF53756">
    <property type="entry name" value="UDP-Glycosyltransferase/glycogen phosphorylase"/>
    <property type="match status" value="1"/>
</dbReference>
<dbReference type="PANTHER" id="PTHR12558:SF13">
    <property type="entry name" value="CELL DIVISION CYCLE PROTEIN 27 HOMOLOG"/>
    <property type="match status" value="1"/>
</dbReference>
<dbReference type="InterPro" id="IPR011990">
    <property type="entry name" value="TPR-like_helical_dom_sf"/>
</dbReference>
<proteinExistence type="predicted"/>
<dbReference type="Gene3D" id="3.40.50.2000">
    <property type="entry name" value="Glycogen Phosphorylase B"/>
    <property type="match status" value="1"/>
</dbReference>
<dbReference type="InterPro" id="IPR019734">
    <property type="entry name" value="TPR_rpt"/>
</dbReference>
<evidence type="ECO:0000313" key="2">
    <source>
        <dbReference type="EMBL" id="MEN3069907.1"/>
    </source>
</evidence>
<keyword evidence="1" id="KW-0802">TPR repeat</keyword>